<feature type="compositionally biased region" description="Low complexity" evidence="1">
    <location>
        <begin position="21"/>
        <end position="34"/>
    </location>
</feature>
<protein>
    <submittedName>
        <fullName evidence="2">Uncharacterized protein</fullName>
    </submittedName>
</protein>
<evidence type="ECO:0000313" key="2">
    <source>
        <dbReference type="EMBL" id="GLJ70466.1"/>
    </source>
</evidence>
<dbReference type="Proteomes" id="UP001142292">
    <property type="component" value="Unassembled WGS sequence"/>
</dbReference>
<keyword evidence="3" id="KW-1185">Reference proteome</keyword>
<gene>
    <name evidence="2" type="ORF">GCM10017579_45020</name>
</gene>
<feature type="region of interest" description="Disordered" evidence="1">
    <location>
        <begin position="1"/>
        <end position="114"/>
    </location>
</feature>
<dbReference type="EMBL" id="BSEL01000012">
    <property type="protein sequence ID" value="GLJ70466.1"/>
    <property type="molecule type" value="Genomic_DNA"/>
</dbReference>
<reference evidence="2" key="2">
    <citation type="submission" date="2023-01" db="EMBL/GenBank/DDBJ databases">
        <authorList>
            <person name="Sun Q."/>
            <person name="Evtushenko L."/>
        </authorList>
    </citation>
    <scope>NUCLEOTIDE SEQUENCE</scope>
    <source>
        <strain evidence="2">VKM Ac-1246</strain>
    </source>
</reference>
<accession>A0ABQ5T319</accession>
<name>A0ABQ5T319_9ACTN</name>
<reference evidence="2" key="1">
    <citation type="journal article" date="2014" name="Int. J. Syst. Evol. Microbiol.">
        <title>Complete genome of a new Firmicutes species belonging to the dominant human colonic microbiota ('Ruminococcus bicirculans') reveals two chromosomes and a selective capacity to utilize plant glucans.</title>
        <authorList>
            <consortium name="NISC Comparative Sequencing Program"/>
            <person name="Wegmann U."/>
            <person name="Louis P."/>
            <person name="Goesmann A."/>
            <person name="Henrissat B."/>
            <person name="Duncan S.H."/>
            <person name="Flint H.J."/>
        </authorList>
    </citation>
    <scope>NUCLEOTIDE SEQUENCE</scope>
    <source>
        <strain evidence="2">VKM Ac-1246</strain>
    </source>
</reference>
<proteinExistence type="predicted"/>
<organism evidence="2 3">
    <name type="scientific">Nocardioides luteus</name>
    <dbReference type="NCBI Taxonomy" id="1844"/>
    <lineage>
        <taxon>Bacteria</taxon>
        <taxon>Bacillati</taxon>
        <taxon>Actinomycetota</taxon>
        <taxon>Actinomycetes</taxon>
        <taxon>Propionibacteriales</taxon>
        <taxon>Nocardioidaceae</taxon>
        <taxon>Nocardioides</taxon>
    </lineage>
</organism>
<comment type="caution">
    <text evidence="2">The sequence shown here is derived from an EMBL/GenBank/DDBJ whole genome shotgun (WGS) entry which is preliminary data.</text>
</comment>
<sequence>MAPVKARQAFPAKVKVKKRQATATTAAMASFAQAPESPPRASAPKPTATHTSTPQAIRKASVRIAGRMKGGRGPLLGRVPLRDPTRFPPEMFVTGPILTHPGHSGAAEPESFAV</sequence>
<evidence type="ECO:0000256" key="1">
    <source>
        <dbReference type="SAM" id="MobiDB-lite"/>
    </source>
</evidence>
<evidence type="ECO:0000313" key="3">
    <source>
        <dbReference type="Proteomes" id="UP001142292"/>
    </source>
</evidence>